<keyword evidence="7" id="KW-0539">Nucleus</keyword>
<evidence type="ECO:0000256" key="4">
    <source>
        <dbReference type="ARBA" id="ARBA00023015"/>
    </source>
</evidence>
<dbReference type="GO" id="GO:0000978">
    <property type="term" value="F:RNA polymerase II cis-regulatory region sequence-specific DNA binding"/>
    <property type="evidence" value="ECO:0007669"/>
    <property type="project" value="TreeGrafter"/>
</dbReference>
<accession>A0A6G0Z2P0</accession>
<dbReference type="SUPFAM" id="SSF47454">
    <property type="entry name" value="A DNA-binding domain in eukaryotic transcription factors"/>
    <property type="match status" value="1"/>
</dbReference>
<evidence type="ECO:0000256" key="5">
    <source>
        <dbReference type="ARBA" id="ARBA00023125"/>
    </source>
</evidence>
<dbReference type="EMBL" id="VUJU01001591">
    <property type="protein sequence ID" value="KAF0764616.1"/>
    <property type="molecule type" value="Genomic_DNA"/>
</dbReference>
<comment type="subcellular location">
    <subcellularLocation>
        <location evidence="1">Nucleus</location>
    </subcellularLocation>
</comment>
<evidence type="ECO:0000256" key="6">
    <source>
        <dbReference type="ARBA" id="ARBA00023163"/>
    </source>
</evidence>
<gene>
    <name evidence="9" type="ORF">FWK35_00009148</name>
</gene>
<dbReference type="InterPro" id="IPR004826">
    <property type="entry name" value="bZIP_Maf"/>
</dbReference>
<evidence type="ECO:0000256" key="3">
    <source>
        <dbReference type="ARBA" id="ARBA00022491"/>
    </source>
</evidence>
<keyword evidence="5" id="KW-0238">DNA-binding</keyword>
<evidence type="ECO:0000313" key="9">
    <source>
        <dbReference type="EMBL" id="KAF0764616.1"/>
    </source>
</evidence>
<dbReference type="PANTHER" id="PTHR10129:SF48">
    <property type="entry name" value="MAF-S, ISOFORM B"/>
    <property type="match status" value="1"/>
</dbReference>
<dbReference type="OrthoDB" id="5974330at2759"/>
<dbReference type="Pfam" id="PF03131">
    <property type="entry name" value="bZIP_Maf"/>
    <property type="match status" value="1"/>
</dbReference>
<evidence type="ECO:0000256" key="1">
    <source>
        <dbReference type="ARBA" id="ARBA00004123"/>
    </source>
</evidence>
<reference evidence="9 10" key="1">
    <citation type="submission" date="2019-08" db="EMBL/GenBank/DDBJ databases">
        <title>Whole genome of Aphis craccivora.</title>
        <authorList>
            <person name="Voronova N.V."/>
            <person name="Shulinski R.S."/>
            <person name="Bandarenka Y.V."/>
            <person name="Zhorov D.G."/>
            <person name="Warner D."/>
        </authorList>
    </citation>
    <scope>NUCLEOTIDE SEQUENCE [LARGE SCALE GENOMIC DNA]</scope>
    <source>
        <strain evidence="9">180601</strain>
        <tissue evidence="9">Whole Body</tissue>
    </source>
</reference>
<evidence type="ECO:0000256" key="2">
    <source>
        <dbReference type="ARBA" id="ARBA00008500"/>
    </source>
</evidence>
<protein>
    <submittedName>
        <fullName evidence="9">Transcription factor MafK-like</fullName>
    </submittedName>
</protein>
<keyword evidence="6" id="KW-0804">Transcription</keyword>
<dbReference type="SMART" id="SM00338">
    <property type="entry name" value="BRLZ"/>
    <property type="match status" value="1"/>
</dbReference>
<comment type="caution">
    <text evidence="9">The sequence shown here is derived from an EMBL/GenBank/DDBJ whole genome shotgun (WGS) entry which is preliminary data.</text>
</comment>
<keyword evidence="4" id="KW-0805">Transcription regulation</keyword>
<dbReference type="Gene3D" id="1.20.5.170">
    <property type="match status" value="1"/>
</dbReference>
<comment type="similarity">
    <text evidence="2">Belongs to the bZIP family. Maf subfamily.</text>
</comment>
<name>A0A6G0Z2P0_APHCR</name>
<dbReference type="Proteomes" id="UP000478052">
    <property type="component" value="Unassembled WGS sequence"/>
</dbReference>
<dbReference type="InterPro" id="IPR008917">
    <property type="entry name" value="TF_DNA-bd_sf"/>
</dbReference>
<dbReference type="InterPro" id="IPR004827">
    <property type="entry name" value="bZIP"/>
</dbReference>
<dbReference type="GO" id="GO:0005634">
    <property type="term" value="C:nucleus"/>
    <property type="evidence" value="ECO:0007669"/>
    <property type="project" value="UniProtKB-SubCell"/>
</dbReference>
<dbReference type="FunFam" id="1.20.5.170:FF:000011">
    <property type="entry name" value="Transcription factor MafG, putative"/>
    <property type="match status" value="1"/>
</dbReference>
<dbReference type="PANTHER" id="PTHR10129">
    <property type="entry name" value="TRANSCRIPTION FACTOR MAF"/>
    <property type="match status" value="1"/>
</dbReference>
<organism evidence="9 10">
    <name type="scientific">Aphis craccivora</name>
    <name type="common">Cowpea aphid</name>
    <dbReference type="NCBI Taxonomy" id="307492"/>
    <lineage>
        <taxon>Eukaryota</taxon>
        <taxon>Metazoa</taxon>
        <taxon>Ecdysozoa</taxon>
        <taxon>Arthropoda</taxon>
        <taxon>Hexapoda</taxon>
        <taxon>Insecta</taxon>
        <taxon>Pterygota</taxon>
        <taxon>Neoptera</taxon>
        <taxon>Paraneoptera</taxon>
        <taxon>Hemiptera</taxon>
        <taxon>Sternorrhyncha</taxon>
        <taxon>Aphidomorpha</taxon>
        <taxon>Aphidoidea</taxon>
        <taxon>Aphididae</taxon>
        <taxon>Aphidini</taxon>
        <taxon>Aphis</taxon>
        <taxon>Aphis</taxon>
    </lineage>
</organism>
<keyword evidence="10" id="KW-1185">Reference proteome</keyword>
<evidence type="ECO:0000256" key="7">
    <source>
        <dbReference type="ARBA" id="ARBA00023242"/>
    </source>
</evidence>
<sequence length="163" mass="19079">MSPLKREYLPPPLSPSPVLDISDDELVTISVRDLNRQLKMRGLTRDQIVRMKQRRRTLKNRGYAASCRIKRIEQKDELETEKSQEYQELDDLQHSNNMIRSEVENTVRQYEMLKRFAATNKNGLLGPPQNNSNFQVCPVRERDDSVHLPAPSCYRNLKPVSLW</sequence>
<evidence type="ECO:0000313" key="10">
    <source>
        <dbReference type="Proteomes" id="UP000478052"/>
    </source>
</evidence>
<dbReference type="AlphaFoldDB" id="A0A6G0Z2P0"/>
<dbReference type="GO" id="GO:0000981">
    <property type="term" value="F:DNA-binding transcription factor activity, RNA polymerase II-specific"/>
    <property type="evidence" value="ECO:0007669"/>
    <property type="project" value="TreeGrafter"/>
</dbReference>
<feature type="domain" description="BZIP" evidence="8">
    <location>
        <begin position="44"/>
        <end position="112"/>
    </location>
</feature>
<dbReference type="InterPro" id="IPR024874">
    <property type="entry name" value="Transcription_factor_Maf_fam"/>
</dbReference>
<keyword evidence="3" id="KW-0678">Repressor</keyword>
<evidence type="ECO:0000259" key="8">
    <source>
        <dbReference type="SMART" id="SM00338"/>
    </source>
</evidence>
<proteinExistence type="inferred from homology"/>
<dbReference type="CDD" id="cd14717">
    <property type="entry name" value="bZIP_Maf_small"/>
    <property type="match status" value="1"/>
</dbReference>